<name>A0A4S3KKC5_9GAMM</name>
<dbReference type="GO" id="GO:0016757">
    <property type="term" value="F:glycosyltransferase activity"/>
    <property type="evidence" value="ECO:0007669"/>
    <property type="project" value="UniProtKB-ARBA"/>
</dbReference>
<proteinExistence type="predicted"/>
<dbReference type="Pfam" id="PF13439">
    <property type="entry name" value="Glyco_transf_4"/>
    <property type="match status" value="1"/>
</dbReference>
<keyword evidence="3" id="KW-1185">Reference proteome</keyword>
<dbReference type="SUPFAM" id="SSF53756">
    <property type="entry name" value="UDP-Glycosyltransferase/glycogen phosphorylase"/>
    <property type="match status" value="1"/>
</dbReference>
<dbReference type="InterPro" id="IPR028098">
    <property type="entry name" value="Glyco_trans_4-like_N"/>
</dbReference>
<comment type="caution">
    <text evidence="2">The sequence shown here is derived from an EMBL/GenBank/DDBJ whole genome shotgun (WGS) entry which is preliminary data.</text>
</comment>
<dbReference type="PANTHER" id="PTHR12526">
    <property type="entry name" value="GLYCOSYLTRANSFERASE"/>
    <property type="match status" value="1"/>
</dbReference>
<feature type="domain" description="Glycosyltransferase subfamily 4-like N-terminal" evidence="1">
    <location>
        <begin position="13"/>
        <end position="172"/>
    </location>
</feature>
<evidence type="ECO:0000259" key="1">
    <source>
        <dbReference type="Pfam" id="PF13439"/>
    </source>
</evidence>
<dbReference type="PANTHER" id="PTHR12526:SF630">
    <property type="entry name" value="GLYCOSYLTRANSFERASE"/>
    <property type="match status" value="1"/>
</dbReference>
<evidence type="ECO:0000313" key="2">
    <source>
        <dbReference type="EMBL" id="THD09275.1"/>
    </source>
</evidence>
<dbReference type="AlphaFoldDB" id="A0A4S3KKC5"/>
<gene>
    <name evidence="2" type="ORF">B1991_02940</name>
</gene>
<dbReference type="EMBL" id="MWIO01000010">
    <property type="protein sequence ID" value="THD09275.1"/>
    <property type="molecule type" value="Genomic_DNA"/>
</dbReference>
<reference evidence="2 3" key="1">
    <citation type="submission" date="2017-02" db="EMBL/GenBank/DDBJ databases">
        <title>Whole genome sequencing of Rhodanobacter lindaniclasticus DSM 17932.</title>
        <authorList>
            <person name="Kumar S."/>
            <person name="Patil P."/>
            <person name="Patil P.B."/>
        </authorList>
    </citation>
    <scope>NUCLEOTIDE SEQUENCE [LARGE SCALE GENOMIC DNA]</scope>
    <source>
        <strain evidence="2 3">DSM 17932</strain>
    </source>
</reference>
<accession>A0A4S3KKC5</accession>
<evidence type="ECO:0000313" key="3">
    <source>
        <dbReference type="Proteomes" id="UP000306317"/>
    </source>
</evidence>
<sequence>MKICHVITGLNAGGAEIALCRLLESLPAPAYRHVVVALGGEGALSARLARSARVHHMGIRSGRAGPGDVMRLRRLLAHESADLVHAWMYHAHLLTSLALWGQSVPHLWSVHHSLTDLATDKPLTRVVIRLNAVFSTRPSRVLYASQLSASQHEDYGFSRSRTVVIPNGYDTSVLVPDPAARARIREELAVTGDGLVIGMVARVHPTKDHGNFLHAAKRFRASHPDSVFVLVGDGATVTNTELVGQIDALQLREHVRLLGRRQDIPAINAAFDIATLASRGEAFPNAVAEAMACGVPCVATDVGDVPLIVADTGVVVPARDSAALSAGWARLAALPPRERRQLGLRARQRIVDNYTARLRTRRYADLYSSIVQEQPACAE</sequence>
<dbReference type="RefSeq" id="WP_168709565.1">
    <property type="nucleotide sequence ID" value="NZ_MWIO01000010.1"/>
</dbReference>
<protein>
    <recommendedName>
        <fullName evidence="1">Glycosyltransferase subfamily 4-like N-terminal domain-containing protein</fullName>
    </recommendedName>
</protein>
<dbReference type="Gene3D" id="3.40.50.2000">
    <property type="entry name" value="Glycogen Phosphorylase B"/>
    <property type="match status" value="2"/>
</dbReference>
<dbReference type="CDD" id="cd03807">
    <property type="entry name" value="GT4_WbnK-like"/>
    <property type="match status" value="1"/>
</dbReference>
<organism evidence="2 3">
    <name type="scientific">Rhodanobacter lindaniclasticus</name>
    <dbReference type="NCBI Taxonomy" id="75310"/>
    <lineage>
        <taxon>Bacteria</taxon>
        <taxon>Pseudomonadati</taxon>
        <taxon>Pseudomonadota</taxon>
        <taxon>Gammaproteobacteria</taxon>
        <taxon>Lysobacterales</taxon>
        <taxon>Rhodanobacteraceae</taxon>
        <taxon>Rhodanobacter</taxon>
    </lineage>
</organism>
<dbReference type="Pfam" id="PF13692">
    <property type="entry name" value="Glyco_trans_1_4"/>
    <property type="match status" value="1"/>
</dbReference>
<dbReference type="Proteomes" id="UP000306317">
    <property type="component" value="Unassembled WGS sequence"/>
</dbReference>